<protein>
    <submittedName>
        <fullName evidence="1">Uncharacterized protein</fullName>
    </submittedName>
</protein>
<dbReference type="AlphaFoldDB" id="A0A2P2IN02"/>
<organism evidence="1">
    <name type="scientific">Rhizophora mucronata</name>
    <name type="common">Asiatic mangrove</name>
    <dbReference type="NCBI Taxonomy" id="61149"/>
    <lineage>
        <taxon>Eukaryota</taxon>
        <taxon>Viridiplantae</taxon>
        <taxon>Streptophyta</taxon>
        <taxon>Embryophyta</taxon>
        <taxon>Tracheophyta</taxon>
        <taxon>Spermatophyta</taxon>
        <taxon>Magnoliopsida</taxon>
        <taxon>eudicotyledons</taxon>
        <taxon>Gunneridae</taxon>
        <taxon>Pentapetalae</taxon>
        <taxon>rosids</taxon>
        <taxon>fabids</taxon>
        <taxon>Malpighiales</taxon>
        <taxon>Rhizophoraceae</taxon>
        <taxon>Rhizophora</taxon>
    </lineage>
</organism>
<proteinExistence type="predicted"/>
<name>A0A2P2IN02_RHIMU</name>
<accession>A0A2P2IN02</accession>
<dbReference type="EMBL" id="GGEC01002108">
    <property type="protein sequence ID" value="MBW82591.1"/>
    <property type="molecule type" value="Transcribed_RNA"/>
</dbReference>
<reference evidence="1" key="1">
    <citation type="submission" date="2018-02" db="EMBL/GenBank/DDBJ databases">
        <title>Rhizophora mucronata_Transcriptome.</title>
        <authorList>
            <person name="Meera S.P."/>
            <person name="Sreeshan A."/>
            <person name="Augustine A."/>
        </authorList>
    </citation>
    <scope>NUCLEOTIDE SEQUENCE</scope>
    <source>
        <tissue evidence="1">Leaf</tissue>
    </source>
</reference>
<evidence type="ECO:0000313" key="1">
    <source>
        <dbReference type="EMBL" id="MBW82591.1"/>
    </source>
</evidence>
<sequence>MFVFFFLASAENGEILSVTHQNQAGKTP</sequence>